<keyword evidence="2" id="KW-0880">Kelch repeat</keyword>
<evidence type="ECO:0000313" key="10">
    <source>
        <dbReference type="RefSeq" id="XP_022244380.1"/>
    </source>
</evidence>
<evidence type="ECO:0000313" key="9">
    <source>
        <dbReference type="RefSeq" id="XP_013776964.1"/>
    </source>
</evidence>
<gene>
    <name evidence="8 9 10" type="primary">LOC106461665</name>
</gene>
<dbReference type="Gene3D" id="3.30.710.10">
    <property type="entry name" value="Potassium Channel Kv1.1, Chain A"/>
    <property type="match status" value="1"/>
</dbReference>
<feature type="compositionally biased region" description="Polar residues" evidence="5">
    <location>
        <begin position="14"/>
        <end position="28"/>
    </location>
</feature>
<dbReference type="RefSeq" id="XP_013776963.1">
    <property type="nucleotide sequence ID" value="XM_013921509.2"/>
</dbReference>
<proteinExistence type="predicted"/>
<dbReference type="PROSITE" id="PS50097">
    <property type="entry name" value="BTB"/>
    <property type="match status" value="1"/>
</dbReference>
<dbReference type="InterPro" id="IPR011333">
    <property type="entry name" value="SKP1/BTB/POZ_sf"/>
</dbReference>
<dbReference type="InterPro" id="IPR011043">
    <property type="entry name" value="Gal_Oxase/kelch_b-propeller"/>
</dbReference>
<dbReference type="PIRSF" id="PIRSF037037">
    <property type="entry name" value="Kelch-like_protein_gigaxonin"/>
    <property type="match status" value="1"/>
</dbReference>
<evidence type="ECO:0000313" key="7">
    <source>
        <dbReference type="Proteomes" id="UP000694941"/>
    </source>
</evidence>
<dbReference type="SUPFAM" id="SSF50965">
    <property type="entry name" value="Galactose oxidase, central domain"/>
    <property type="match status" value="1"/>
</dbReference>
<dbReference type="PANTHER" id="PTHR45632:SF17">
    <property type="entry name" value="KELCH-LIKE PROTEIN 31"/>
    <property type="match status" value="1"/>
</dbReference>
<dbReference type="InterPro" id="IPR017096">
    <property type="entry name" value="BTB-kelch_protein"/>
</dbReference>
<dbReference type="GeneID" id="106461665"/>
<dbReference type="Pfam" id="PF00651">
    <property type="entry name" value="BTB"/>
    <property type="match status" value="1"/>
</dbReference>
<protein>
    <recommendedName>
        <fullName evidence="1">Kelch-like protein diablo</fullName>
    </recommendedName>
</protein>
<keyword evidence="3" id="KW-0677">Repeat</keyword>
<dbReference type="Gene3D" id="2.120.10.80">
    <property type="entry name" value="Kelch-type beta propeller"/>
    <property type="match status" value="2"/>
</dbReference>
<dbReference type="SMART" id="SM00612">
    <property type="entry name" value="Kelch"/>
    <property type="match status" value="6"/>
</dbReference>
<evidence type="ECO:0000256" key="1">
    <source>
        <dbReference type="ARBA" id="ARBA00013699"/>
    </source>
</evidence>
<dbReference type="SMART" id="SM00875">
    <property type="entry name" value="BACK"/>
    <property type="match status" value="1"/>
</dbReference>
<comment type="function">
    <text evidence="4">Probable substrate-specific adapter of an E3 ubiquitin-protein ligase complex which mediates the ubiquitination and subsequent proteasomal degradation of target proteins. May have a role in synapse differentiation and growth.</text>
</comment>
<keyword evidence="7" id="KW-1185">Reference proteome</keyword>
<reference evidence="8 9" key="1">
    <citation type="submission" date="2025-05" db="UniProtKB">
        <authorList>
            <consortium name="RefSeq"/>
        </authorList>
    </citation>
    <scope>IDENTIFICATION</scope>
    <source>
        <tissue evidence="8 9">Muscle</tissue>
    </source>
</reference>
<sequence length="609" mass="67816">MLLGSPNDEEGPVNQEQVVPSNGESDSSFSTLEQDAYVFVEKSHSFEVLAGLNSLRLDGTFCDVTLCVDEETFYCHKVVLACFSPYFRAMFGGDLAESQQEKVVLNGVEVTALRSLLHYAYTGQVTIKKDNVQALLSAANLLEVLPVRDACCGFMERHMDETNCVGIHCFAETHDCAELQQKSKDFILRTFSEVLHQEEFLNISVTKLIELVSSDNLVVSKEEEVFEAVLVWLTHCLDERGKHFEKVLPFVRLPLLSPYYLHDHVATLPAVTESPEGKRILDEAISYHLMPDRRKEQSNFRMIPRRSQGVVDMVVLSGGEDDKVMLKTVECFDPGLVVWHSLQCLPFAVSKHGMVVTGSNTLYVAGGECPDGALSDTVWRYDPVCNQWVEVEPMNQHRSELGLAVLDGHMYAVGGWEWETRLSSVERYDFIQDKWRFVSPMAVALTSPAVIALKGLLYVAGGSSQQNEDGASLVQAYNPTKDSWSLVAPLLAPRFGAGICVLNGLIYVIGGCQPSVGYTNSVESFDSEKNQWKICPPMKQKRYRPGVTTLHGKIYVCGGEDGFDQYHKTIECYCPEQNQWNIVAGMQTPRSWVACATLRVSAVTSVQEG</sequence>
<feature type="domain" description="BTB" evidence="6">
    <location>
        <begin position="62"/>
        <end position="129"/>
    </location>
</feature>
<accession>A0ABM1B8I8</accession>
<dbReference type="RefSeq" id="XP_022244380.1">
    <property type="nucleotide sequence ID" value="XM_022388672.1"/>
</dbReference>
<dbReference type="RefSeq" id="XP_013776964.1">
    <property type="nucleotide sequence ID" value="XM_013921510.2"/>
</dbReference>
<dbReference type="InterPro" id="IPR015915">
    <property type="entry name" value="Kelch-typ_b-propeller"/>
</dbReference>
<dbReference type="SMART" id="SM00225">
    <property type="entry name" value="BTB"/>
    <property type="match status" value="1"/>
</dbReference>
<dbReference type="InterPro" id="IPR006652">
    <property type="entry name" value="Kelch_1"/>
</dbReference>
<evidence type="ECO:0000256" key="4">
    <source>
        <dbReference type="ARBA" id="ARBA00043912"/>
    </source>
</evidence>
<dbReference type="Proteomes" id="UP000694941">
    <property type="component" value="Unplaced"/>
</dbReference>
<dbReference type="PANTHER" id="PTHR45632">
    <property type="entry name" value="LD33804P"/>
    <property type="match status" value="1"/>
</dbReference>
<evidence type="ECO:0000256" key="5">
    <source>
        <dbReference type="SAM" id="MobiDB-lite"/>
    </source>
</evidence>
<dbReference type="InterPro" id="IPR000210">
    <property type="entry name" value="BTB/POZ_dom"/>
</dbReference>
<dbReference type="Gene3D" id="1.25.40.420">
    <property type="match status" value="1"/>
</dbReference>
<dbReference type="Pfam" id="PF01344">
    <property type="entry name" value="Kelch_1"/>
    <property type="match status" value="5"/>
</dbReference>
<evidence type="ECO:0000313" key="8">
    <source>
        <dbReference type="RefSeq" id="XP_013776963.1"/>
    </source>
</evidence>
<dbReference type="InterPro" id="IPR011705">
    <property type="entry name" value="BACK"/>
</dbReference>
<evidence type="ECO:0000259" key="6">
    <source>
        <dbReference type="PROSITE" id="PS50097"/>
    </source>
</evidence>
<feature type="region of interest" description="Disordered" evidence="5">
    <location>
        <begin position="1"/>
        <end position="28"/>
    </location>
</feature>
<dbReference type="SUPFAM" id="SSF54695">
    <property type="entry name" value="POZ domain"/>
    <property type="match status" value="1"/>
</dbReference>
<evidence type="ECO:0000256" key="3">
    <source>
        <dbReference type="ARBA" id="ARBA00022737"/>
    </source>
</evidence>
<dbReference type="Pfam" id="PF07707">
    <property type="entry name" value="BACK"/>
    <property type="match status" value="1"/>
</dbReference>
<organism evidence="7 8">
    <name type="scientific">Limulus polyphemus</name>
    <name type="common">Atlantic horseshoe crab</name>
    <dbReference type="NCBI Taxonomy" id="6850"/>
    <lineage>
        <taxon>Eukaryota</taxon>
        <taxon>Metazoa</taxon>
        <taxon>Ecdysozoa</taxon>
        <taxon>Arthropoda</taxon>
        <taxon>Chelicerata</taxon>
        <taxon>Merostomata</taxon>
        <taxon>Xiphosura</taxon>
        <taxon>Limulidae</taxon>
        <taxon>Limulus</taxon>
    </lineage>
</organism>
<evidence type="ECO:0000256" key="2">
    <source>
        <dbReference type="ARBA" id="ARBA00022441"/>
    </source>
</evidence>
<name>A0ABM1B8I8_LIMPO</name>